<accession>A0ABM1A2U4</accession>
<evidence type="ECO:0000313" key="2">
    <source>
        <dbReference type="Proteomes" id="UP000694888"/>
    </source>
</evidence>
<sequence>MRPPGLDSVMASQAVANTLTDTDVCNDIDYLNFTISTTPTAGTGCTPGPLGMASGVIQNCQISSSHYSLSGKGPTKGRLNDVTGWSPFVHNGQVRKERYFQVYFGNKMLVSKVQLQQTGSAKVTAMAVGHSNDGVAWVKYPENVMSPDPSLSDETLDIPSPQVARYIRLYITDQDNNGRAASLRFEFIGCQSSTDGPSGPCQAADPVPIGDFKMRSFLVAAGTVYVCDGTQGDKGIQQRCYSSTDGRTWMDLDSRVGAMVGYESDEPRVYAVSADGMHYMTSADGVVWETGVPDDVTEAKTKATFSSALEVPVDGNPDLDGTPKPAFTQANYAATSVGLKNFNSVTWDNVFNWSTCCP</sequence>
<dbReference type="Gene3D" id="2.60.120.260">
    <property type="entry name" value="Galactose-binding domain-like"/>
    <property type="match status" value="1"/>
</dbReference>
<dbReference type="InterPro" id="IPR008979">
    <property type="entry name" value="Galactose-bd-like_sf"/>
</dbReference>
<name>A0ABM1A2U4_APLCA</name>
<dbReference type="PANTHER" id="PTHR24543">
    <property type="entry name" value="MULTICOPPER OXIDASE-RELATED"/>
    <property type="match status" value="1"/>
</dbReference>
<evidence type="ECO:0000259" key="1">
    <source>
        <dbReference type="PROSITE" id="PS50022"/>
    </source>
</evidence>
<reference evidence="3" key="1">
    <citation type="submission" date="2025-08" db="UniProtKB">
        <authorList>
            <consortium name="RefSeq"/>
        </authorList>
    </citation>
    <scope>IDENTIFICATION</scope>
</reference>
<dbReference type="Proteomes" id="UP000694888">
    <property type="component" value="Unplaced"/>
</dbReference>
<feature type="domain" description="F5/8 type C" evidence="1">
    <location>
        <begin position="45"/>
        <end position="190"/>
    </location>
</feature>
<keyword evidence="2" id="KW-1185">Reference proteome</keyword>
<dbReference type="GeneID" id="101855574"/>
<evidence type="ECO:0000313" key="3">
    <source>
        <dbReference type="RefSeq" id="XP_012939702.1"/>
    </source>
</evidence>
<dbReference type="Pfam" id="PF00754">
    <property type="entry name" value="F5_F8_type_C"/>
    <property type="match status" value="1"/>
</dbReference>
<dbReference type="PANTHER" id="PTHR24543:SF291">
    <property type="entry name" value="SMOKE ALARM, ISOFORM D"/>
    <property type="match status" value="1"/>
</dbReference>
<dbReference type="SUPFAM" id="SSF110296">
    <property type="entry name" value="Oligoxyloglucan reducing end-specific cellobiohydrolase"/>
    <property type="match status" value="1"/>
</dbReference>
<dbReference type="PROSITE" id="PS50022">
    <property type="entry name" value="FA58C_3"/>
    <property type="match status" value="1"/>
</dbReference>
<dbReference type="SUPFAM" id="SSF49785">
    <property type="entry name" value="Galactose-binding domain-like"/>
    <property type="match status" value="1"/>
</dbReference>
<proteinExistence type="predicted"/>
<dbReference type="RefSeq" id="XP_012939702.1">
    <property type="nucleotide sequence ID" value="XM_013084248.2"/>
</dbReference>
<gene>
    <name evidence="3" type="primary">LOC101855574</name>
</gene>
<dbReference type="SMART" id="SM00231">
    <property type="entry name" value="FA58C"/>
    <property type="match status" value="1"/>
</dbReference>
<organism evidence="2 3">
    <name type="scientific">Aplysia californica</name>
    <name type="common">California sea hare</name>
    <dbReference type="NCBI Taxonomy" id="6500"/>
    <lineage>
        <taxon>Eukaryota</taxon>
        <taxon>Metazoa</taxon>
        <taxon>Spiralia</taxon>
        <taxon>Lophotrochozoa</taxon>
        <taxon>Mollusca</taxon>
        <taxon>Gastropoda</taxon>
        <taxon>Heterobranchia</taxon>
        <taxon>Euthyneura</taxon>
        <taxon>Tectipleura</taxon>
        <taxon>Aplysiida</taxon>
        <taxon>Aplysioidea</taxon>
        <taxon>Aplysiidae</taxon>
        <taxon>Aplysia</taxon>
    </lineage>
</organism>
<dbReference type="InterPro" id="IPR000421">
    <property type="entry name" value="FA58C"/>
</dbReference>
<protein>
    <submittedName>
        <fullName evidence="3">Uncharacterized protein LOC101855574</fullName>
    </submittedName>
</protein>